<sequence>MRNVVLHHVFRNVIVDTGHWSYFLRKFWSNAGKRRRKLVEFPQTAPLIVPGSEMTSPGGAPLSFR</sequence>
<comment type="caution">
    <text evidence="1">The sequence shown here is derived from an EMBL/GenBank/DDBJ whole genome shotgun (WGS) entry which is preliminary data.</text>
</comment>
<evidence type="ECO:0000313" key="1">
    <source>
        <dbReference type="EMBL" id="MCI16137.1"/>
    </source>
</evidence>
<reference evidence="1 2" key="1">
    <citation type="journal article" date="2018" name="Front. Plant Sci.">
        <title>Red Clover (Trifolium pratense) and Zigzag Clover (T. medium) - A Picture of Genomic Similarities and Differences.</title>
        <authorList>
            <person name="Dluhosova J."/>
            <person name="Istvanek J."/>
            <person name="Nedelnik J."/>
            <person name="Repkova J."/>
        </authorList>
    </citation>
    <scope>NUCLEOTIDE SEQUENCE [LARGE SCALE GENOMIC DNA]</scope>
    <source>
        <strain evidence="2">cv. 10/8</strain>
        <tissue evidence="1">Leaf</tissue>
    </source>
</reference>
<protein>
    <submittedName>
        <fullName evidence="1">Uncharacterized protein</fullName>
    </submittedName>
</protein>
<organism evidence="1 2">
    <name type="scientific">Trifolium medium</name>
    <dbReference type="NCBI Taxonomy" id="97028"/>
    <lineage>
        <taxon>Eukaryota</taxon>
        <taxon>Viridiplantae</taxon>
        <taxon>Streptophyta</taxon>
        <taxon>Embryophyta</taxon>
        <taxon>Tracheophyta</taxon>
        <taxon>Spermatophyta</taxon>
        <taxon>Magnoliopsida</taxon>
        <taxon>eudicotyledons</taxon>
        <taxon>Gunneridae</taxon>
        <taxon>Pentapetalae</taxon>
        <taxon>rosids</taxon>
        <taxon>fabids</taxon>
        <taxon>Fabales</taxon>
        <taxon>Fabaceae</taxon>
        <taxon>Papilionoideae</taxon>
        <taxon>50 kb inversion clade</taxon>
        <taxon>NPAAA clade</taxon>
        <taxon>Hologalegina</taxon>
        <taxon>IRL clade</taxon>
        <taxon>Trifolieae</taxon>
        <taxon>Trifolium</taxon>
    </lineage>
</organism>
<proteinExistence type="predicted"/>
<dbReference type="EMBL" id="LXQA010099567">
    <property type="protein sequence ID" value="MCI16137.1"/>
    <property type="molecule type" value="Genomic_DNA"/>
</dbReference>
<keyword evidence="2" id="KW-1185">Reference proteome</keyword>
<evidence type="ECO:0000313" key="2">
    <source>
        <dbReference type="Proteomes" id="UP000265520"/>
    </source>
</evidence>
<dbReference type="AlphaFoldDB" id="A0A392PWS8"/>
<dbReference type="Proteomes" id="UP000265520">
    <property type="component" value="Unassembled WGS sequence"/>
</dbReference>
<name>A0A392PWS8_9FABA</name>
<accession>A0A392PWS8</accession>